<sequence>MAAELMRRYTPLDKSGTLKLMRI</sequence>
<protein>
    <submittedName>
        <fullName evidence="1">Uncharacterized protein</fullName>
    </submittedName>
</protein>
<dbReference type="EMBL" id="UOGK01000607">
    <property type="protein sequence ID" value="VAX41894.1"/>
    <property type="molecule type" value="Genomic_DNA"/>
</dbReference>
<feature type="non-terminal residue" evidence="1">
    <location>
        <position position="23"/>
    </location>
</feature>
<evidence type="ECO:0000313" key="1">
    <source>
        <dbReference type="EMBL" id="VAX41894.1"/>
    </source>
</evidence>
<reference evidence="1" key="1">
    <citation type="submission" date="2018-06" db="EMBL/GenBank/DDBJ databases">
        <authorList>
            <person name="Zhirakovskaya E."/>
        </authorList>
    </citation>
    <scope>NUCLEOTIDE SEQUENCE</scope>
</reference>
<organism evidence="1">
    <name type="scientific">hydrothermal vent metagenome</name>
    <dbReference type="NCBI Taxonomy" id="652676"/>
    <lineage>
        <taxon>unclassified sequences</taxon>
        <taxon>metagenomes</taxon>
        <taxon>ecological metagenomes</taxon>
    </lineage>
</organism>
<proteinExistence type="predicted"/>
<dbReference type="AlphaFoldDB" id="A0A3B1DZB3"/>
<name>A0A3B1DZB3_9ZZZZ</name>
<accession>A0A3B1DZB3</accession>
<gene>
    <name evidence="1" type="ORF">MNBD_PLANCTO03-1721</name>
</gene>